<organism evidence="1 2">
    <name type="scientific">Bacteroides difficilis</name>
    <dbReference type="NCBI Taxonomy" id="2763021"/>
    <lineage>
        <taxon>Bacteria</taxon>
        <taxon>Pseudomonadati</taxon>
        <taxon>Bacteroidota</taxon>
        <taxon>Bacteroidia</taxon>
        <taxon>Bacteroidales</taxon>
        <taxon>Bacteroidaceae</taxon>
        <taxon>Bacteroides</taxon>
    </lineage>
</organism>
<dbReference type="EMBL" id="JACOOE010000009">
    <property type="protein sequence ID" value="MBC5606379.1"/>
    <property type="molecule type" value="Genomic_DNA"/>
</dbReference>
<dbReference type="PANTHER" id="PTHR42866:SF1">
    <property type="entry name" value="SPORE COAT POLYSACCHARIDE BIOSYNTHESIS PROTEIN SPSF"/>
    <property type="match status" value="1"/>
</dbReference>
<evidence type="ECO:0000313" key="2">
    <source>
        <dbReference type="Proteomes" id="UP000600600"/>
    </source>
</evidence>
<name>A0ABR7CG44_9BACE</name>
<comment type="caution">
    <text evidence="1">The sequence shown here is derived from an EMBL/GenBank/DDBJ whole genome shotgun (WGS) entry which is preliminary data.</text>
</comment>
<reference evidence="1 2" key="1">
    <citation type="submission" date="2020-08" db="EMBL/GenBank/DDBJ databases">
        <title>Genome public.</title>
        <authorList>
            <person name="Liu C."/>
            <person name="Sun Q."/>
        </authorList>
    </citation>
    <scope>NUCLEOTIDE SEQUENCE [LARGE SCALE GENOMIC DNA]</scope>
    <source>
        <strain evidence="1 2">M27</strain>
    </source>
</reference>
<dbReference type="Proteomes" id="UP000600600">
    <property type="component" value="Unassembled WGS sequence"/>
</dbReference>
<keyword evidence="2" id="KW-1185">Reference proteome</keyword>
<sequence length="249" mass="28344">MNTAFIIQARMGSTRLPKKVLRPFYGDKCILQLLVEKLALVEGVKSIIATSVGKENDAIEEFCVQNNITCFRGEENDVIKRFIDAAEANGIERIIRICSDNPFLELNSIKALVAKENNSDADYISFKINGSPSIKTHFGFWTEYTTLAALKKVQQLTDEKLYHEHVTNYIYANPDKFKVDWIEGPTSLNGRNNIRLTIDTPKDFENAQRVYADLCANNPYPTIDEIVTYLDTHSDMYNTMSQQINQNSK</sequence>
<gene>
    <name evidence="1" type="ORF">H8S67_17140</name>
</gene>
<accession>A0ABR7CG44</accession>
<proteinExistence type="predicted"/>
<dbReference type="InterPro" id="IPR003329">
    <property type="entry name" value="Cytidylyl_trans"/>
</dbReference>
<dbReference type="RefSeq" id="WP_186968139.1">
    <property type="nucleotide sequence ID" value="NZ_JACOOE010000009.1"/>
</dbReference>
<dbReference type="InterPro" id="IPR029044">
    <property type="entry name" value="Nucleotide-diphossugar_trans"/>
</dbReference>
<dbReference type="PANTHER" id="PTHR42866">
    <property type="entry name" value="3-DEOXY-MANNO-OCTULOSONATE CYTIDYLYLTRANSFERASE"/>
    <property type="match status" value="1"/>
</dbReference>
<dbReference type="CDD" id="cd02518">
    <property type="entry name" value="GT2_SpsF"/>
    <property type="match status" value="1"/>
</dbReference>
<dbReference type="SUPFAM" id="SSF53448">
    <property type="entry name" value="Nucleotide-diphospho-sugar transferases"/>
    <property type="match status" value="1"/>
</dbReference>
<dbReference type="Gene3D" id="3.90.550.10">
    <property type="entry name" value="Spore Coat Polysaccharide Biosynthesis Protein SpsA, Chain A"/>
    <property type="match status" value="1"/>
</dbReference>
<dbReference type="Pfam" id="PF02348">
    <property type="entry name" value="CTP_transf_3"/>
    <property type="match status" value="1"/>
</dbReference>
<evidence type="ECO:0000313" key="1">
    <source>
        <dbReference type="EMBL" id="MBC5606379.1"/>
    </source>
</evidence>
<protein>
    <submittedName>
        <fullName evidence="1">Glycosyltransferase family protein</fullName>
    </submittedName>
</protein>